<evidence type="ECO:0000256" key="6">
    <source>
        <dbReference type="ARBA" id="ARBA00022703"/>
    </source>
</evidence>
<dbReference type="GO" id="GO:0046872">
    <property type="term" value="F:metal ion binding"/>
    <property type="evidence" value="ECO:0007669"/>
    <property type="project" value="UniProtKB-KW"/>
</dbReference>
<evidence type="ECO:0000256" key="5">
    <source>
        <dbReference type="ARBA" id="ARBA00022553"/>
    </source>
</evidence>
<feature type="region of interest" description="Disordered" evidence="19">
    <location>
        <begin position="371"/>
        <end position="400"/>
    </location>
</feature>
<dbReference type="Proteomes" id="UP000829720">
    <property type="component" value="Unassembled WGS sequence"/>
</dbReference>
<comment type="subcellular location">
    <subcellularLocation>
        <location evidence="18">Cytoplasm</location>
    </subcellularLocation>
    <subcellularLocation>
        <location evidence="18">Nucleus</location>
    </subcellularLocation>
</comment>
<evidence type="ECO:0000256" key="7">
    <source>
        <dbReference type="ARBA" id="ARBA00022723"/>
    </source>
</evidence>
<dbReference type="Gene3D" id="2.60.40.720">
    <property type="match status" value="1"/>
</dbReference>
<dbReference type="InterPro" id="IPR011615">
    <property type="entry name" value="p53_DNA-bd"/>
</dbReference>
<evidence type="ECO:0000256" key="3">
    <source>
        <dbReference type="ARBA" id="ARBA00017135"/>
    </source>
</evidence>
<keyword evidence="6 18" id="KW-0053">Apoptosis</keyword>
<evidence type="ECO:0000259" key="22">
    <source>
        <dbReference type="Pfam" id="PF08563"/>
    </source>
</evidence>
<feature type="compositionally biased region" description="Basic and acidic residues" evidence="19">
    <location>
        <begin position="375"/>
        <end position="385"/>
    </location>
</feature>
<protein>
    <recommendedName>
        <fullName evidence="3 18">Cellular tumor antigen p53</fullName>
    </recommendedName>
</protein>
<dbReference type="EMBL" id="JAERUA010000021">
    <property type="protein sequence ID" value="KAI1884867.1"/>
    <property type="molecule type" value="Genomic_DNA"/>
</dbReference>
<dbReference type="FunFam" id="4.10.170.10:FF:000005">
    <property type="entry name" value="Cellular tumor antigen p53"/>
    <property type="match status" value="1"/>
</dbReference>
<accession>A0A8T3CLR9</accession>
<feature type="domain" description="p53 transactivation" evidence="22">
    <location>
        <begin position="7"/>
        <end position="26"/>
    </location>
</feature>
<evidence type="ECO:0000256" key="2">
    <source>
        <dbReference type="ARBA" id="ARBA00011393"/>
    </source>
</evidence>
<proteinExistence type="inferred from homology"/>
<dbReference type="OrthoDB" id="5915660at2759"/>
<keyword evidence="9 18" id="KW-0805">Transcription regulation</keyword>
<dbReference type="GO" id="GO:0005737">
    <property type="term" value="C:cytoplasm"/>
    <property type="evidence" value="ECO:0007669"/>
    <property type="project" value="UniProtKB-SubCell"/>
</dbReference>
<evidence type="ECO:0000313" key="24">
    <source>
        <dbReference type="Proteomes" id="UP000829720"/>
    </source>
</evidence>
<feature type="compositionally biased region" description="Low complexity" evidence="19">
    <location>
        <begin position="84"/>
        <end position="94"/>
    </location>
</feature>
<keyword evidence="10 18" id="KW-0238">DNA-binding</keyword>
<feature type="region of interest" description="Disordered" evidence="19">
    <location>
        <begin position="279"/>
        <end position="326"/>
    </location>
</feature>
<dbReference type="Gene3D" id="4.10.170.10">
    <property type="entry name" value="p53-like tetramerisation domain"/>
    <property type="match status" value="1"/>
</dbReference>
<evidence type="ECO:0000256" key="1">
    <source>
        <dbReference type="ARBA" id="ARBA00006167"/>
    </source>
</evidence>
<dbReference type="CDD" id="cd08367">
    <property type="entry name" value="P53"/>
    <property type="match status" value="1"/>
</dbReference>
<evidence type="ECO:0000259" key="20">
    <source>
        <dbReference type="Pfam" id="PF00870"/>
    </source>
</evidence>
<keyword evidence="12 18" id="KW-0804">Transcription</keyword>
<evidence type="ECO:0000256" key="17">
    <source>
        <dbReference type="PIRSR" id="PIRSR602117-3"/>
    </source>
</evidence>
<dbReference type="SUPFAM" id="SSF47719">
    <property type="entry name" value="p53 tetramerization domain"/>
    <property type="match status" value="1"/>
</dbReference>
<comment type="caution">
    <text evidence="23">The sequence shown here is derived from an EMBL/GenBank/DDBJ whole genome shotgun (WGS) entry which is preliminary data.</text>
</comment>
<dbReference type="GO" id="GO:0042981">
    <property type="term" value="P:regulation of apoptotic process"/>
    <property type="evidence" value="ECO:0007669"/>
    <property type="project" value="UniProtKB-ARBA"/>
</dbReference>
<keyword evidence="13 18" id="KW-0539">Nucleus</keyword>
<dbReference type="GO" id="GO:0006915">
    <property type="term" value="P:apoptotic process"/>
    <property type="evidence" value="ECO:0007669"/>
    <property type="project" value="UniProtKB-KW"/>
</dbReference>
<keyword evidence="24" id="KW-1185">Reference proteome</keyword>
<comment type="similarity">
    <text evidence="1 18">Belongs to the p53 family.</text>
</comment>
<dbReference type="AlphaFoldDB" id="A0A8T3CLR9"/>
<organism evidence="23 24">
    <name type="scientific">Albula goreensis</name>
    <dbReference type="NCBI Taxonomy" id="1534307"/>
    <lineage>
        <taxon>Eukaryota</taxon>
        <taxon>Metazoa</taxon>
        <taxon>Chordata</taxon>
        <taxon>Craniata</taxon>
        <taxon>Vertebrata</taxon>
        <taxon>Euteleostomi</taxon>
        <taxon>Actinopterygii</taxon>
        <taxon>Neopterygii</taxon>
        <taxon>Teleostei</taxon>
        <taxon>Albuliformes</taxon>
        <taxon>Albulidae</taxon>
        <taxon>Albula</taxon>
    </lineage>
</organism>
<evidence type="ECO:0000256" key="13">
    <source>
        <dbReference type="ARBA" id="ARBA00023242"/>
    </source>
</evidence>
<evidence type="ECO:0000313" key="23">
    <source>
        <dbReference type="EMBL" id="KAI1884867.1"/>
    </source>
</evidence>
<dbReference type="GO" id="GO:0051262">
    <property type="term" value="P:protein tetramerization"/>
    <property type="evidence" value="ECO:0007669"/>
    <property type="project" value="InterPro"/>
</dbReference>
<keyword evidence="14 18" id="KW-0131">Cell cycle</keyword>
<feature type="compositionally biased region" description="Basic and acidic residues" evidence="19">
    <location>
        <begin position="279"/>
        <end position="293"/>
    </location>
</feature>
<keyword evidence="5" id="KW-0597">Phosphoprotein</keyword>
<evidence type="ECO:0000256" key="10">
    <source>
        <dbReference type="ARBA" id="ARBA00023125"/>
    </source>
</evidence>
<dbReference type="InterPro" id="IPR002117">
    <property type="entry name" value="p53_tumour_suppressor"/>
</dbReference>
<dbReference type="InterPro" id="IPR008967">
    <property type="entry name" value="p53-like_TF_DNA-bd_sf"/>
</dbReference>
<feature type="site" description="Interaction with DNA" evidence="16">
    <location>
        <position position="113"/>
    </location>
</feature>
<keyword evidence="11 18" id="KW-0010">Activator</keyword>
<comment type="cofactor">
    <cofactor evidence="15 18">
        <name>Zn(2+)</name>
        <dbReference type="ChEBI" id="CHEBI:29105"/>
    </cofactor>
    <text evidence="15 18">Binds 1 zinc ion per subunit.</text>
</comment>
<feature type="binding site" evidence="15">
    <location>
        <position position="174"/>
    </location>
    <ligand>
        <name>Zn(2+)</name>
        <dbReference type="ChEBI" id="CHEBI:29105"/>
    </ligand>
</feature>
<feature type="binding site" evidence="15">
    <location>
        <position position="171"/>
    </location>
    <ligand>
        <name>Zn(2+)</name>
        <dbReference type="ChEBI" id="CHEBI:29105"/>
    </ligand>
</feature>
<name>A0A8T3CLR9_9TELE</name>
<evidence type="ECO:0000256" key="18">
    <source>
        <dbReference type="RuleBase" id="RU003304"/>
    </source>
</evidence>
<feature type="domain" description="p53 tetramerisation" evidence="21">
    <location>
        <begin position="323"/>
        <end position="358"/>
    </location>
</feature>
<gene>
    <name evidence="23" type="ORF">AGOR_G00214290</name>
</gene>
<dbReference type="GO" id="GO:0005634">
    <property type="term" value="C:nucleus"/>
    <property type="evidence" value="ECO:0007669"/>
    <property type="project" value="UniProtKB-SubCell"/>
</dbReference>
<dbReference type="Pfam" id="PF00870">
    <property type="entry name" value="P53"/>
    <property type="match status" value="1"/>
</dbReference>
<evidence type="ECO:0000256" key="14">
    <source>
        <dbReference type="ARBA" id="ARBA00023306"/>
    </source>
</evidence>
<dbReference type="SUPFAM" id="SSF49417">
    <property type="entry name" value="p53-like transcription factors"/>
    <property type="match status" value="1"/>
</dbReference>
<evidence type="ECO:0000259" key="21">
    <source>
        <dbReference type="Pfam" id="PF07710"/>
    </source>
</evidence>
<reference evidence="23" key="1">
    <citation type="submission" date="2021-01" db="EMBL/GenBank/DDBJ databases">
        <authorList>
            <person name="Zahm M."/>
            <person name="Roques C."/>
            <person name="Cabau C."/>
            <person name="Klopp C."/>
            <person name="Donnadieu C."/>
            <person name="Jouanno E."/>
            <person name="Lampietro C."/>
            <person name="Louis A."/>
            <person name="Herpin A."/>
            <person name="Echchiki A."/>
            <person name="Berthelot C."/>
            <person name="Parey E."/>
            <person name="Roest-Crollius H."/>
            <person name="Braasch I."/>
            <person name="Postlethwait J."/>
            <person name="Bobe J."/>
            <person name="Montfort J."/>
            <person name="Bouchez O."/>
            <person name="Begum T."/>
            <person name="Mejri S."/>
            <person name="Adams A."/>
            <person name="Chen W.-J."/>
            <person name="Guiguen Y."/>
        </authorList>
    </citation>
    <scope>NUCLEOTIDE SEQUENCE</scope>
    <source>
        <tissue evidence="23">Blood</tissue>
    </source>
</reference>
<evidence type="ECO:0000256" key="15">
    <source>
        <dbReference type="PIRSR" id="PIRSR602117-1"/>
    </source>
</evidence>
<feature type="compositionally biased region" description="Polar residues" evidence="19">
    <location>
        <begin position="294"/>
        <end position="315"/>
    </location>
</feature>
<evidence type="ECO:0000256" key="11">
    <source>
        <dbReference type="ARBA" id="ARBA00023159"/>
    </source>
</evidence>
<evidence type="ECO:0000256" key="4">
    <source>
        <dbReference type="ARBA" id="ARBA00022490"/>
    </source>
</evidence>
<dbReference type="PRINTS" id="PR00386">
    <property type="entry name" value="P53SUPPRESSR"/>
</dbReference>
<feature type="domain" description="p53 DNA-binding" evidence="20">
    <location>
        <begin position="93"/>
        <end position="284"/>
    </location>
</feature>
<evidence type="ECO:0000256" key="12">
    <source>
        <dbReference type="ARBA" id="ARBA00023163"/>
    </source>
</evidence>
<dbReference type="PROSITE" id="PS00348">
    <property type="entry name" value="P53"/>
    <property type="match status" value="1"/>
</dbReference>
<dbReference type="Pfam" id="PF08563">
    <property type="entry name" value="P53_TAD"/>
    <property type="match status" value="1"/>
</dbReference>
<feature type="cross-link" description="Glycyl lysine isopeptide (Lys-Gly) (interchain with G-Cter in ubiquitin)" evidence="17">
    <location>
        <position position="287"/>
    </location>
</feature>
<dbReference type="InterPro" id="IPR012346">
    <property type="entry name" value="p53/RUNT-type_TF_DNA-bd_sf"/>
</dbReference>
<dbReference type="PANTHER" id="PTHR11447">
    <property type="entry name" value="CELLULAR TUMOR ANTIGEN P53"/>
    <property type="match status" value="1"/>
</dbReference>
<evidence type="ECO:0000256" key="19">
    <source>
        <dbReference type="SAM" id="MobiDB-lite"/>
    </source>
</evidence>
<sequence>MTDQEIESLPLSQESFEVLWNMMLPPASLNELSTVNAPWDPLDKESWPEYMLLSATPLQENVNVGVGDVLATPQPSVSALDGDSPPTSTVPSTTDYPGELNFQLRFHKSSTAKSVTCTRLFSPDLNKLFCQLDKTCPVQVLVDHPPPPGAVIRATCVYKKAEHMATVVSRCPHHEKAAEHNDGNAPPSHLIQVQGCQRAQYMEDENTKRHSVVVPYESPQCGSDCTTVYYKYMCNSSCMGGMNRRPILTIITLETKDGQLLGRSCFEVRVCACPGRDRKTEEENFRKRQEKATAKSSSGTKRSFKEVSQTAPQSEASKKTRTSTSSEDKIYTLEIRGRERYNMLKKINDSLELADMMPPADVEKYNQKLIAKSASKQESEQTEPRKGKKLLMMGDKSDTD</sequence>
<dbReference type="GO" id="GO:0000978">
    <property type="term" value="F:RNA polymerase II cis-regulatory region sequence-specific DNA binding"/>
    <property type="evidence" value="ECO:0007669"/>
    <property type="project" value="TreeGrafter"/>
</dbReference>
<keyword evidence="7 15" id="KW-0479">Metal-binding</keyword>
<feature type="binding site" evidence="15">
    <location>
        <position position="238"/>
    </location>
    <ligand>
        <name>Zn(2+)</name>
        <dbReference type="ChEBI" id="CHEBI:29105"/>
    </ligand>
</feature>
<evidence type="ECO:0000256" key="9">
    <source>
        <dbReference type="ARBA" id="ARBA00023015"/>
    </source>
</evidence>
<dbReference type="FunFam" id="2.60.40.720:FF:000003">
    <property type="entry name" value="Cellular tumor antigen p53"/>
    <property type="match status" value="1"/>
</dbReference>
<evidence type="ECO:0000256" key="16">
    <source>
        <dbReference type="PIRSR" id="PIRSR602117-2"/>
    </source>
</evidence>
<evidence type="ECO:0000256" key="8">
    <source>
        <dbReference type="ARBA" id="ARBA00022833"/>
    </source>
</evidence>
<dbReference type="InterPro" id="IPR010991">
    <property type="entry name" value="p53_tetrameristn"/>
</dbReference>
<dbReference type="InterPro" id="IPR057064">
    <property type="entry name" value="P53_central_site"/>
</dbReference>
<dbReference type="Pfam" id="PF07710">
    <property type="entry name" value="P53_tetramer"/>
    <property type="match status" value="1"/>
</dbReference>
<comment type="function">
    <text evidence="18">Multifunctional transcription factor that induces cell cycle arrest, DNA repair or apoptosis upon binding to its target DNA sequence. Acts as a tumor suppressor in many tumor types; induces growth arrest or apoptosis depending on the physiological circumstances and cell type. Negatively regulates cell division by controlling expression of a set of genes required for this process. One of the activated genes is an inhibitor of cyclin-dependent kinases. Apoptosis induction seems to be mediated either by stimulation of BAX and FAS antigen expression, or by repression of Bcl-2 expression.</text>
</comment>
<feature type="binding site" evidence="15">
    <location>
        <position position="234"/>
    </location>
    <ligand>
        <name>Zn(2+)</name>
        <dbReference type="ChEBI" id="CHEBI:29105"/>
    </ligand>
</feature>
<keyword evidence="4 18" id="KW-0963">Cytoplasm</keyword>
<dbReference type="InterPro" id="IPR013872">
    <property type="entry name" value="p53_transactivation_domain"/>
</dbReference>
<comment type="subunit">
    <text evidence="2 18">Binds DNA as a homotetramer.</text>
</comment>
<feature type="region of interest" description="Disordered" evidence="19">
    <location>
        <begin position="74"/>
        <end position="95"/>
    </location>
</feature>
<keyword evidence="8 15" id="KW-0862">Zinc</keyword>
<dbReference type="PANTHER" id="PTHR11447:SF6">
    <property type="entry name" value="CELLULAR TUMOR ANTIGEN P53"/>
    <property type="match status" value="1"/>
</dbReference>
<dbReference type="InterPro" id="IPR036674">
    <property type="entry name" value="p53_tetramer_sf"/>
</dbReference>
<dbReference type="GO" id="GO:0000981">
    <property type="term" value="F:DNA-binding transcription factor activity, RNA polymerase II-specific"/>
    <property type="evidence" value="ECO:0007669"/>
    <property type="project" value="TreeGrafter"/>
</dbReference>